<dbReference type="Proteomes" id="UP001209701">
    <property type="component" value="Unassembled WGS sequence"/>
</dbReference>
<protein>
    <submittedName>
        <fullName evidence="4">PKD domain-containing protein</fullName>
    </submittedName>
</protein>
<proteinExistence type="predicted"/>
<dbReference type="Gene3D" id="2.60.40.10">
    <property type="entry name" value="Immunoglobulins"/>
    <property type="match status" value="4"/>
</dbReference>
<feature type="signal peptide" evidence="2">
    <location>
        <begin position="1"/>
        <end position="31"/>
    </location>
</feature>
<dbReference type="InterPro" id="IPR000601">
    <property type="entry name" value="PKD_dom"/>
</dbReference>
<feature type="domain" description="PKD" evidence="3">
    <location>
        <begin position="63"/>
        <end position="104"/>
    </location>
</feature>
<feature type="chain" id="PRO_5045367393" evidence="2">
    <location>
        <begin position="32"/>
        <end position="856"/>
    </location>
</feature>
<evidence type="ECO:0000259" key="3">
    <source>
        <dbReference type="PROSITE" id="PS50093"/>
    </source>
</evidence>
<dbReference type="Pfam" id="PF18911">
    <property type="entry name" value="PKD_4"/>
    <property type="match status" value="2"/>
</dbReference>
<evidence type="ECO:0000256" key="1">
    <source>
        <dbReference type="SAM" id="MobiDB-lite"/>
    </source>
</evidence>
<dbReference type="InterPro" id="IPR058692">
    <property type="entry name" value="Fn3_SaeA_2nd"/>
</dbReference>
<dbReference type="PROSITE" id="PS50093">
    <property type="entry name" value="PKD"/>
    <property type="match status" value="2"/>
</dbReference>
<name>A0ABT2YMN7_9BURK</name>
<accession>A0ABT2YMN7</accession>
<dbReference type="InterPro" id="IPR013783">
    <property type="entry name" value="Ig-like_fold"/>
</dbReference>
<feature type="domain" description="PKD" evidence="3">
    <location>
        <begin position="578"/>
        <end position="646"/>
    </location>
</feature>
<dbReference type="CDD" id="cd00146">
    <property type="entry name" value="PKD"/>
    <property type="match status" value="2"/>
</dbReference>
<dbReference type="InterPro" id="IPR022409">
    <property type="entry name" value="PKD/Chitinase_dom"/>
</dbReference>
<feature type="region of interest" description="Disordered" evidence="1">
    <location>
        <begin position="669"/>
        <end position="692"/>
    </location>
</feature>
<organism evidence="4 5">
    <name type="scientific">Roseateles oligotrophus</name>
    <dbReference type="NCBI Taxonomy" id="1769250"/>
    <lineage>
        <taxon>Bacteria</taxon>
        <taxon>Pseudomonadati</taxon>
        <taxon>Pseudomonadota</taxon>
        <taxon>Betaproteobacteria</taxon>
        <taxon>Burkholderiales</taxon>
        <taxon>Sphaerotilaceae</taxon>
        <taxon>Roseateles</taxon>
    </lineage>
</organism>
<keyword evidence="5" id="KW-1185">Reference proteome</keyword>
<dbReference type="SUPFAM" id="SSF49299">
    <property type="entry name" value="PKD domain"/>
    <property type="match status" value="2"/>
</dbReference>
<evidence type="ECO:0000313" key="5">
    <source>
        <dbReference type="Proteomes" id="UP001209701"/>
    </source>
</evidence>
<dbReference type="EMBL" id="JAJIRN010000014">
    <property type="protein sequence ID" value="MCV2371321.1"/>
    <property type="molecule type" value="Genomic_DNA"/>
</dbReference>
<dbReference type="SMART" id="SM00089">
    <property type="entry name" value="PKD"/>
    <property type="match status" value="2"/>
</dbReference>
<dbReference type="Pfam" id="PF25833">
    <property type="entry name" value="Fn3_SaeA_3rd"/>
    <property type="match status" value="1"/>
</dbReference>
<comment type="caution">
    <text evidence="4">The sequence shown here is derived from an EMBL/GenBank/DDBJ whole genome shotgun (WGS) entry which is preliminary data.</text>
</comment>
<gene>
    <name evidence="4" type="ORF">LNV07_24795</name>
</gene>
<feature type="compositionally biased region" description="Polar residues" evidence="1">
    <location>
        <begin position="671"/>
        <end position="680"/>
    </location>
</feature>
<evidence type="ECO:0000256" key="2">
    <source>
        <dbReference type="SAM" id="SignalP"/>
    </source>
</evidence>
<sequence length="856" mass="90822">MNSKKPGAWRLFSATLGVLAAGVFGATPAQAVVPVVKTVPWVATHPQIPHSTYPGRAIRLKGTSSQQGANFQYSWDFGDGAAPAVGVVSDMNAIEASHTYVGPAGQVWSARLTVTDLSTGQAASRTYYVEMKAKSLEVEANVAIDEGLWYLHKTQFRSPGVCSDCSNWQQGGAASLGYHGVTAANLNAFMVNGHQVAGSADNPYTDTVTRGMRFLFTQLSVRGIGVQADGVNGGTYNPDVNGNGLSIYNAQNEGYQTGMLLSTIVASGTPNALAPSGPANVIGRKYIDIAQDIVDNISYCQYDSPFGGGWYYTCNGYNDNSISQWMAIGILGARSFGALLPQNAGTLKPNVVPEWNKVWLRSSQVAPNPPNYDNGAGYFGYQGGSHVWGPYAVTASGMVQLVMDGIGRGSSPVGGPSWEGAETFMRENWGNDLIYPGNPYYSIKDYYYGLFSFTKAMLLHDPDGDGVPNPITCLRSFKHDTDKRPSDWYGAELGKIDGCNGLLATSNGVARTLILDQDAAGYWSGHNFDGQQYPFETAWAIMMLNRTVFESGVPVAVAKAIPNPAVVGQTVTLDGADSFHQDGARSIKSWQWDFNNDGVWDATGPVVTRSFPALGSYPVVLRVTDDANPEKSATTTVMVQVSIPPLAPTANANGPYNFCPATPKWFLDGTGSVNPDQGQSEPGRPGDTIQSYAWDLNGSGQFNGASGPQPDVKAFFQGLGVGNYVVQLKVTDTTASSFPSSGMGNLSGVASAAVNVRDAGDAACAACIANLAARAKPGKIQLTWSHVAGVDSYNVYRSTLSGGPYSLIGKTSSNYATWLDSTVVNGTTYHYVVRRVAANSDELCQSNQASATAANR</sequence>
<keyword evidence="2" id="KW-0732">Signal</keyword>
<dbReference type="RefSeq" id="WP_263573900.1">
    <property type="nucleotide sequence ID" value="NZ_JAJIRN010000014.1"/>
</dbReference>
<evidence type="ECO:0000313" key="4">
    <source>
        <dbReference type="EMBL" id="MCV2371321.1"/>
    </source>
</evidence>
<dbReference type="InterPro" id="IPR035986">
    <property type="entry name" value="PKD_dom_sf"/>
</dbReference>
<reference evidence="4 5" key="1">
    <citation type="submission" date="2021-11" db="EMBL/GenBank/DDBJ databases">
        <authorList>
            <person name="Liang Q."/>
            <person name="Mou H."/>
            <person name="Liu Z."/>
        </authorList>
    </citation>
    <scope>NUCLEOTIDE SEQUENCE [LARGE SCALE GENOMIC DNA]</scope>
    <source>
        <strain evidence="4 5">CHU3</strain>
    </source>
</reference>